<proteinExistence type="inferred from homology"/>
<evidence type="ECO:0000256" key="2">
    <source>
        <dbReference type="HAMAP-Rule" id="MF_00791"/>
    </source>
</evidence>
<comment type="caution">
    <text evidence="4">The sequence shown here is derived from an EMBL/GenBank/DDBJ whole genome shotgun (WGS) entry which is preliminary data.</text>
</comment>
<sequence length="148" mass="16462">MRTAVVFAVEFSLEMGCAMYRAVTRNIQITVEPYYLAEESTPEDEQFFWAYTVSIENLSSDTIQLRSRHWHIIDANGNTQEVNGAGVVGEEPVIEPGGSFQYTSGCPLNTPSGIMTGNYRMQTEKGESFAVKIPAFSLDLPDMVKTVH</sequence>
<keyword evidence="5" id="KW-1185">Reference proteome</keyword>
<dbReference type="Gene3D" id="2.60.40.1470">
    <property type="entry name" value="ApaG domain"/>
    <property type="match status" value="1"/>
</dbReference>
<feature type="domain" description="ApaG" evidence="3">
    <location>
        <begin position="21"/>
        <end position="145"/>
    </location>
</feature>
<evidence type="ECO:0000313" key="5">
    <source>
        <dbReference type="Proteomes" id="UP000199598"/>
    </source>
</evidence>
<dbReference type="PANTHER" id="PTHR14289:SF16">
    <property type="entry name" value="POLYMERASE DELTA-INTERACTING PROTEIN 2"/>
    <property type="match status" value="1"/>
</dbReference>
<reference evidence="4 5" key="1">
    <citation type="submission" date="2016-10" db="EMBL/GenBank/DDBJ databases">
        <authorList>
            <person name="Varghese N."/>
            <person name="Submissions S."/>
        </authorList>
    </citation>
    <scope>NUCLEOTIDE SEQUENCE [LARGE SCALE GENOMIC DNA]</scope>
    <source>
        <strain evidence="4 5">DSM 16392</strain>
    </source>
</reference>
<accession>A0A1I3WRF4</accession>
<dbReference type="NCBIfam" id="NF003967">
    <property type="entry name" value="PRK05461.1"/>
    <property type="match status" value="1"/>
</dbReference>
<dbReference type="PANTHER" id="PTHR14289">
    <property type="entry name" value="F-BOX ONLY PROTEIN 3"/>
    <property type="match status" value="1"/>
</dbReference>
<evidence type="ECO:0000259" key="3">
    <source>
        <dbReference type="PROSITE" id="PS51087"/>
    </source>
</evidence>
<dbReference type="PROSITE" id="PS51087">
    <property type="entry name" value="APAG"/>
    <property type="match status" value="1"/>
</dbReference>
<evidence type="ECO:0000313" key="4">
    <source>
        <dbReference type="EMBL" id="SFK09763.1"/>
    </source>
</evidence>
<dbReference type="Pfam" id="PF04379">
    <property type="entry name" value="DUF525"/>
    <property type="match status" value="1"/>
</dbReference>
<dbReference type="SUPFAM" id="SSF110069">
    <property type="entry name" value="ApaG-like"/>
    <property type="match status" value="1"/>
</dbReference>
<dbReference type="HAMAP" id="MF_00791">
    <property type="entry name" value="ApaG"/>
    <property type="match status" value="1"/>
</dbReference>
<dbReference type="EMBL" id="FOSK01000002">
    <property type="protein sequence ID" value="SFK09763.1"/>
    <property type="molecule type" value="Genomic_DNA"/>
</dbReference>
<dbReference type="Proteomes" id="UP000199598">
    <property type="component" value="Unassembled WGS sequence"/>
</dbReference>
<name>A0A1I3WRF4_9HYPH</name>
<dbReference type="InterPro" id="IPR023065">
    <property type="entry name" value="Uncharacterised_ApaG"/>
</dbReference>
<gene>
    <name evidence="2" type="primary">apaG</name>
    <name evidence="4" type="ORF">SAMN04488518_102121</name>
</gene>
<evidence type="ECO:0000256" key="1">
    <source>
        <dbReference type="ARBA" id="ARBA00017693"/>
    </source>
</evidence>
<dbReference type="InterPro" id="IPR007474">
    <property type="entry name" value="ApaG_domain"/>
</dbReference>
<protein>
    <recommendedName>
        <fullName evidence="1 2">Protein ApaG</fullName>
    </recommendedName>
</protein>
<organism evidence="4 5">
    <name type="scientific">Pseudovibrio ascidiaceicola</name>
    <dbReference type="NCBI Taxonomy" id="285279"/>
    <lineage>
        <taxon>Bacteria</taxon>
        <taxon>Pseudomonadati</taxon>
        <taxon>Pseudomonadota</taxon>
        <taxon>Alphaproteobacteria</taxon>
        <taxon>Hyphomicrobiales</taxon>
        <taxon>Stappiaceae</taxon>
        <taxon>Pseudovibrio</taxon>
    </lineage>
</organism>
<dbReference type="InterPro" id="IPR036767">
    <property type="entry name" value="ApaG_sf"/>
</dbReference>